<keyword evidence="2" id="KW-0547">Nucleotide-binding</keyword>
<evidence type="ECO:0000259" key="5">
    <source>
        <dbReference type="PROSITE" id="PS50011"/>
    </source>
</evidence>
<dbReference type="PROSITE" id="PS50011">
    <property type="entry name" value="PROTEIN_KINASE_DOM"/>
    <property type="match status" value="1"/>
</dbReference>
<organism evidence="6 7">
    <name type="scientific">Gigaspora rosea</name>
    <dbReference type="NCBI Taxonomy" id="44941"/>
    <lineage>
        <taxon>Eukaryota</taxon>
        <taxon>Fungi</taxon>
        <taxon>Fungi incertae sedis</taxon>
        <taxon>Mucoromycota</taxon>
        <taxon>Glomeromycotina</taxon>
        <taxon>Glomeromycetes</taxon>
        <taxon>Diversisporales</taxon>
        <taxon>Gigasporaceae</taxon>
        <taxon>Gigaspora</taxon>
    </lineage>
</organism>
<dbReference type="GO" id="GO:0004674">
    <property type="term" value="F:protein serine/threonine kinase activity"/>
    <property type="evidence" value="ECO:0007669"/>
    <property type="project" value="TreeGrafter"/>
</dbReference>
<accession>A0A397W0S7</accession>
<dbReference type="STRING" id="44941.A0A397W0S7"/>
<gene>
    <name evidence="6" type="ORF">C2G38_2137731</name>
</gene>
<dbReference type="SUPFAM" id="SSF56112">
    <property type="entry name" value="Protein kinase-like (PK-like)"/>
    <property type="match status" value="1"/>
</dbReference>
<evidence type="ECO:0000313" key="7">
    <source>
        <dbReference type="Proteomes" id="UP000266673"/>
    </source>
</evidence>
<evidence type="ECO:0000256" key="2">
    <source>
        <dbReference type="ARBA" id="ARBA00022741"/>
    </source>
</evidence>
<dbReference type="InterPro" id="IPR051681">
    <property type="entry name" value="Ser/Thr_Kinases-Pseudokinases"/>
</dbReference>
<dbReference type="Proteomes" id="UP000266673">
    <property type="component" value="Unassembled WGS sequence"/>
</dbReference>
<reference evidence="6 7" key="1">
    <citation type="submission" date="2018-06" db="EMBL/GenBank/DDBJ databases">
        <title>Comparative genomics reveals the genomic features of Rhizophagus irregularis, R. cerebriforme, R. diaphanum and Gigaspora rosea, and their symbiotic lifestyle signature.</title>
        <authorList>
            <person name="Morin E."/>
            <person name="San Clemente H."/>
            <person name="Chen E.C.H."/>
            <person name="De La Providencia I."/>
            <person name="Hainaut M."/>
            <person name="Kuo A."/>
            <person name="Kohler A."/>
            <person name="Murat C."/>
            <person name="Tang N."/>
            <person name="Roy S."/>
            <person name="Loubradou J."/>
            <person name="Henrissat B."/>
            <person name="Grigoriev I.V."/>
            <person name="Corradi N."/>
            <person name="Roux C."/>
            <person name="Martin F.M."/>
        </authorList>
    </citation>
    <scope>NUCLEOTIDE SEQUENCE [LARGE SCALE GENOMIC DNA]</scope>
    <source>
        <strain evidence="6 7">DAOM 194757</strain>
    </source>
</reference>
<evidence type="ECO:0000256" key="3">
    <source>
        <dbReference type="ARBA" id="ARBA00022777"/>
    </source>
</evidence>
<dbReference type="InterPro" id="IPR011009">
    <property type="entry name" value="Kinase-like_dom_sf"/>
</dbReference>
<proteinExistence type="predicted"/>
<dbReference type="EMBL" id="QKWP01000092">
    <property type="protein sequence ID" value="RIB27632.1"/>
    <property type="molecule type" value="Genomic_DNA"/>
</dbReference>
<dbReference type="PANTHER" id="PTHR44329">
    <property type="entry name" value="SERINE/THREONINE-PROTEIN KINASE TNNI3K-RELATED"/>
    <property type="match status" value="1"/>
</dbReference>
<keyword evidence="4" id="KW-0067">ATP-binding</keyword>
<protein>
    <submittedName>
        <fullName evidence="6">Kinase-like domain-containing protein</fullName>
    </submittedName>
</protein>
<dbReference type="GO" id="GO:0005524">
    <property type="term" value="F:ATP binding"/>
    <property type="evidence" value="ECO:0007669"/>
    <property type="project" value="UniProtKB-KW"/>
</dbReference>
<evidence type="ECO:0000256" key="1">
    <source>
        <dbReference type="ARBA" id="ARBA00022679"/>
    </source>
</evidence>
<comment type="caution">
    <text evidence="6">The sequence shown here is derived from an EMBL/GenBank/DDBJ whole genome shotgun (WGS) entry which is preliminary data.</text>
</comment>
<evidence type="ECO:0000256" key="4">
    <source>
        <dbReference type="ARBA" id="ARBA00022840"/>
    </source>
</evidence>
<evidence type="ECO:0000313" key="6">
    <source>
        <dbReference type="EMBL" id="RIB27632.1"/>
    </source>
</evidence>
<dbReference type="PANTHER" id="PTHR44329:SF288">
    <property type="entry name" value="MITOGEN-ACTIVATED PROTEIN KINASE KINASE KINASE 20"/>
    <property type="match status" value="1"/>
</dbReference>
<keyword evidence="1" id="KW-0808">Transferase</keyword>
<dbReference type="Pfam" id="PF00069">
    <property type="entry name" value="Pkinase"/>
    <property type="match status" value="1"/>
</dbReference>
<dbReference type="InterPro" id="IPR000719">
    <property type="entry name" value="Prot_kinase_dom"/>
</dbReference>
<dbReference type="Gene3D" id="1.10.510.10">
    <property type="entry name" value="Transferase(Phosphotransferase) domain 1"/>
    <property type="match status" value="1"/>
</dbReference>
<name>A0A397W0S7_9GLOM</name>
<dbReference type="OrthoDB" id="1736040at2759"/>
<keyword evidence="3 6" id="KW-0418">Kinase</keyword>
<dbReference type="AlphaFoldDB" id="A0A397W0S7"/>
<keyword evidence="7" id="KW-1185">Reference proteome</keyword>
<feature type="domain" description="Protein kinase" evidence="5">
    <location>
        <begin position="48"/>
        <end position="275"/>
    </location>
</feature>
<sequence>MKKYNESLSDLNKSLEIEPNNAEALSERGETNHKIYGNLIEWIPFEKLDKLQFIGEGGFGTIFSAIWLDGKPIIKNNLQTREQSCKVALKTLSSFKELENHVRCRLNGLGLEIYGITQNAETQTCLMVFQYANKGSLYKYLASNFNKLDWENKLMHLIEISDELARIHKSGYVHCDFHSGNILLNQYSFFIRSFITDLRLSKSLKELASKGDIYGVMPYIAPELLQGGKYTQASDIYSLGIIMAELSTGKRPFYGYSFDIGLALDICKGLRPGFS</sequence>